<dbReference type="InterPro" id="IPR036291">
    <property type="entry name" value="NAD(P)-bd_dom_sf"/>
</dbReference>
<dbReference type="Gene3D" id="3.40.50.720">
    <property type="entry name" value="NAD(P)-binding Rossmann-like Domain"/>
    <property type="match status" value="1"/>
</dbReference>
<sequence>MRVSTAQRSHPDETPAASQAPRGASLSNPPASFPDIETLDDFLTTPDDALVEDMARLDGDILILGVSGKMGPTLARLARRAAPDKRIIGVARFSEAGLEGQLRSHGIETIKADLLDPAQVENLPKTKNVVFMAGRKFGARGAPALTWAMNVHSPSIVASVFRESRIVAFSTGNIYPLVDVMRQGALESTPPGPRGEYAQSCLGRERMLEYFSELYGTPGRLFRLNYAIDLRYGVLHDLASRVKAGIPIDLSLMGHVNVIWQGDANACALRSLLHCTTPTSPLNVSGPETLSVRWLAEEFGARLGVDAKIVGDEAPTAWLTNSAEATRLFGYPRVPLMRMLDWVADWVARDMPSFGKPTKYEVRDGGF</sequence>
<feature type="region of interest" description="Disordered" evidence="1">
    <location>
        <begin position="1"/>
        <end position="31"/>
    </location>
</feature>
<dbReference type="SUPFAM" id="SSF51735">
    <property type="entry name" value="NAD(P)-binding Rossmann-fold domains"/>
    <property type="match status" value="1"/>
</dbReference>
<evidence type="ECO:0000259" key="2">
    <source>
        <dbReference type="Pfam" id="PF01370"/>
    </source>
</evidence>
<accession>A0ABV3SJY9</accession>
<dbReference type="InterPro" id="IPR001509">
    <property type="entry name" value="Epimerase_deHydtase"/>
</dbReference>
<reference evidence="3 4" key="1">
    <citation type="submission" date="2024-05" db="EMBL/GenBank/DDBJ databases">
        <authorList>
            <person name="Jiang F."/>
        </authorList>
    </citation>
    <scope>NUCLEOTIDE SEQUENCE [LARGE SCALE GENOMIC DNA]</scope>
    <source>
        <strain evidence="3 4">LZ166</strain>
    </source>
</reference>
<keyword evidence="4" id="KW-1185">Reference proteome</keyword>
<evidence type="ECO:0000313" key="4">
    <source>
        <dbReference type="Proteomes" id="UP001556692"/>
    </source>
</evidence>
<dbReference type="EMBL" id="JBDPGJ010000003">
    <property type="protein sequence ID" value="MEX0407029.1"/>
    <property type="molecule type" value="Genomic_DNA"/>
</dbReference>
<feature type="domain" description="NAD-dependent epimerase/dehydratase" evidence="2">
    <location>
        <begin position="61"/>
        <end position="224"/>
    </location>
</feature>
<organism evidence="3 4">
    <name type="scientific">Aquibium pacificus</name>
    <dbReference type="NCBI Taxonomy" id="3153579"/>
    <lineage>
        <taxon>Bacteria</taxon>
        <taxon>Pseudomonadati</taxon>
        <taxon>Pseudomonadota</taxon>
        <taxon>Alphaproteobacteria</taxon>
        <taxon>Hyphomicrobiales</taxon>
        <taxon>Phyllobacteriaceae</taxon>
        <taxon>Aquibium</taxon>
    </lineage>
</organism>
<proteinExistence type="predicted"/>
<name>A0ABV3SJY9_9HYPH</name>
<protein>
    <submittedName>
        <fullName evidence="3">NAD-dependent epimerase/dehydratase family protein</fullName>
    </submittedName>
</protein>
<dbReference type="Proteomes" id="UP001556692">
    <property type="component" value="Unassembled WGS sequence"/>
</dbReference>
<dbReference type="RefSeq" id="WP_367954903.1">
    <property type="nucleotide sequence ID" value="NZ_JBDPGJ010000003.1"/>
</dbReference>
<comment type="caution">
    <text evidence="3">The sequence shown here is derived from an EMBL/GenBank/DDBJ whole genome shotgun (WGS) entry which is preliminary data.</text>
</comment>
<dbReference type="Pfam" id="PF01370">
    <property type="entry name" value="Epimerase"/>
    <property type="match status" value="1"/>
</dbReference>
<evidence type="ECO:0000256" key="1">
    <source>
        <dbReference type="SAM" id="MobiDB-lite"/>
    </source>
</evidence>
<gene>
    <name evidence="3" type="ORF">ABGN05_15295</name>
</gene>
<evidence type="ECO:0000313" key="3">
    <source>
        <dbReference type="EMBL" id="MEX0407029.1"/>
    </source>
</evidence>